<evidence type="ECO:0000256" key="1">
    <source>
        <dbReference type="SAM" id="Phobius"/>
    </source>
</evidence>
<gene>
    <name evidence="2" type="ORF">BTE48_14965</name>
</gene>
<protein>
    <submittedName>
        <fullName evidence="2">Uncharacterized protein</fullName>
    </submittedName>
</protein>
<keyword evidence="1" id="KW-0472">Membrane</keyword>
<dbReference type="EMBL" id="MTSM01000029">
    <property type="protein sequence ID" value="OPX54292.1"/>
    <property type="molecule type" value="Genomic_DNA"/>
</dbReference>
<dbReference type="OrthoDB" id="6120615at2"/>
<organism evidence="2 3">
    <name type="scientific">Oceanospirillum multiglobuliferum</name>
    <dbReference type="NCBI Taxonomy" id="64969"/>
    <lineage>
        <taxon>Bacteria</taxon>
        <taxon>Pseudomonadati</taxon>
        <taxon>Pseudomonadota</taxon>
        <taxon>Gammaproteobacteria</taxon>
        <taxon>Oceanospirillales</taxon>
        <taxon>Oceanospirillaceae</taxon>
        <taxon>Oceanospirillum</taxon>
    </lineage>
</organism>
<evidence type="ECO:0000313" key="3">
    <source>
        <dbReference type="Proteomes" id="UP000191418"/>
    </source>
</evidence>
<reference evidence="2 3" key="1">
    <citation type="submission" date="2017-01" db="EMBL/GenBank/DDBJ databases">
        <title>Genome Sequencing of a Marine Spirillum, Oceanospirillum multiglobuliferum ATCC 33336, from Japan.</title>
        <authorList>
            <person name="Carney J.G."/>
            <person name="Trachtenberg A.M."/>
            <person name="Rheaume B.A."/>
            <person name="Linnane J.D."/>
            <person name="Pitts N.L."/>
            <person name="Mykles D.L."/>
            <person name="Maclea K.S."/>
        </authorList>
    </citation>
    <scope>NUCLEOTIDE SEQUENCE [LARGE SCALE GENOMIC DNA]</scope>
    <source>
        <strain evidence="2 3">ATCC 33336</strain>
    </source>
</reference>
<dbReference type="Proteomes" id="UP000191418">
    <property type="component" value="Unassembled WGS sequence"/>
</dbReference>
<keyword evidence="3" id="KW-1185">Reference proteome</keyword>
<comment type="caution">
    <text evidence="2">The sequence shown here is derived from an EMBL/GenBank/DDBJ whole genome shotgun (WGS) entry which is preliminary data.</text>
</comment>
<accession>A0A1T4SEQ7</accession>
<sequence>MYSIRNRWVLIGLALMIVPSLAMMGAYWSELSDAQACIAASQGFDYRTGQCITGSTIFVPFSTRHPLLVNSGIILSMIGLVACLIGLYRRK</sequence>
<proteinExistence type="predicted"/>
<dbReference type="RefSeq" id="WP_078746519.1">
    <property type="nucleotide sequence ID" value="NZ_FUXG01000030.1"/>
</dbReference>
<evidence type="ECO:0000313" key="2">
    <source>
        <dbReference type="EMBL" id="OPX54292.1"/>
    </source>
</evidence>
<name>A0A1T4SEQ7_9GAMM</name>
<feature type="transmembrane region" description="Helical" evidence="1">
    <location>
        <begin position="7"/>
        <end position="28"/>
    </location>
</feature>
<keyword evidence="1" id="KW-0812">Transmembrane</keyword>
<dbReference type="AlphaFoldDB" id="A0A1T4SEQ7"/>
<feature type="transmembrane region" description="Helical" evidence="1">
    <location>
        <begin position="67"/>
        <end position="88"/>
    </location>
</feature>
<keyword evidence="1" id="KW-1133">Transmembrane helix</keyword>